<evidence type="ECO:0000313" key="2">
    <source>
        <dbReference type="Proteomes" id="UP001264156"/>
    </source>
</evidence>
<comment type="caution">
    <text evidence="1">The sequence shown here is derived from an EMBL/GenBank/DDBJ whole genome shotgun (WGS) entry which is preliminary data.</text>
</comment>
<sequence length="205" mass="23538">MDAFGVRSVGWETYSVLVEVKISRADFRADFSKPHRQEPSLSAGTYRYYLAPAGMISTDELPPRWGLVEYGRPRFRVAAGHLAVRAGPSLRYDQVSGQRVADWAHDVNHGRELGTVARLLARLGNVETLQNELKRVRGKHARQQAMLQRLHESERISRADTQSMRWILDERGIDFDQALAELRDREAIGLRRLRRQRDQDSGELF</sequence>
<dbReference type="Proteomes" id="UP001264156">
    <property type="component" value="Unassembled WGS sequence"/>
</dbReference>
<gene>
    <name evidence="1" type="ORF">RIU57_16270</name>
</gene>
<accession>A0ABU2DEY7</accession>
<proteinExistence type="predicted"/>
<organism evidence="1 2">
    <name type="scientific">Achromobacter aegrifaciens</name>
    <dbReference type="NCBI Taxonomy" id="1287736"/>
    <lineage>
        <taxon>Bacteria</taxon>
        <taxon>Pseudomonadati</taxon>
        <taxon>Pseudomonadota</taxon>
        <taxon>Betaproteobacteria</taxon>
        <taxon>Burkholderiales</taxon>
        <taxon>Alcaligenaceae</taxon>
        <taxon>Achromobacter</taxon>
    </lineage>
</organism>
<evidence type="ECO:0000313" key="1">
    <source>
        <dbReference type="EMBL" id="MDR7946676.1"/>
    </source>
</evidence>
<dbReference type="RefSeq" id="WP_310533796.1">
    <property type="nucleotide sequence ID" value="NZ_JAVKVN010000005.1"/>
</dbReference>
<keyword evidence="2" id="KW-1185">Reference proteome</keyword>
<dbReference type="EMBL" id="JAVKVN010000005">
    <property type="protein sequence ID" value="MDR7946676.1"/>
    <property type="molecule type" value="Genomic_DNA"/>
</dbReference>
<protein>
    <submittedName>
        <fullName evidence="1">Uncharacterized protein</fullName>
    </submittedName>
</protein>
<reference evidence="2" key="1">
    <citation type="submission" date="2023-07" db="EMBL/GenBank/DDBJ databases">
        <title>Glyphosate-induced phosphonatase operons in soil bacteria of genus Achromobacter.</title>
        <authorList>
            <person name="Epiktetov D.O."/>
            <person name="Sviridov A.V."/>
            <person name="Tarlachkov S.V."/>
            <person name="Shushkova T.V."/>
            <person name="Toropygin I.Y."/>
            <person name="Leontievsky A."/>
        </authorList>
    </citation>
    <scope>NUCLEOTIDE SEQUENCE [LARGE SCALE GENOMIC DNA]</scope>
    <source>
        <strain evidence="2">Kg 16</strain>
    </source>
</reference>
<name>A0ABU2DEY7_ACHAE</name>